<evidence type="ECO:0000313" key="2">
    <source>
        <dbReference type="Proteomes" id="UP000194141"/>
    </source>
</evidence>
<reference evidence="1 2" key="1">
    <citation type="journal article" date="2017" name="Front. Microbiol.">
        <title>Genome Sequence of Desulfurella amilsii Strain TR1 and Comparative Genomics of Desulfurellaceae Family.</title>
        <authorList>
            <person name="Florentino A.P."/>
            <person name="Stams A.J."/>
            <person name="Sanchez-Andrea I."/>
        </authorList>
    </citation>
    <scope>NUCLEOTIDE SEQUENCE [LARGE SCALE GENOMIC DNA]</scope>
    <source>
        <strain evidence="1 2">TR1</strain>
    </source>
</reference>
<sequence length="37" mass="3920">MKKLIVGLILLSLVLGSCGRKTDIVPPNSNTKIGVIK</sequence>
<keyword evidence="2" id="KW-1185">Reference proteome</keyword>
<dbReference type="AlphaFoldDB" id="A0A1X4XVW9"/>
<dbReference type="Proteomes" id="UP000194141">
    <property type="component" value="Unassembled WGS sequence"/>
</dbReference>
<protein>
    <recommendedName>
        <fullName evidence="3">Lipoprotein</fullName>
    </recommendedName>
</protein>
<evidence type="ECO:0000313" key="1">
    <source>
        <dbReference type="EMBL" id="OSS41681.1"/>
    </source>
</evidence>
<dbReference type="PROSITE" id="PS51257">
    <property type="entry name" value="PROKAR_LIPOPROTEIN"/>
    <property type="match status" value="1"/>
</dbReference>
<comment type="caution">
    <text evidence="1">The sequence shown here is derived from an EMBL/GenBank/DDBJ whole genome shotgun (WGS) entry which is preliminary data.</text>
</comment>
<accession>A0A1X4XVW9</accession>
<name>A0A1X4XVW9_9BACT</name>
<gene>
    <name evidence="1" type="ORF">DESAMIL20_1234</name>
</gene>
<dbReference type="STRING" id="1562698.DESAMIL20_1234"/>
<dbReference type="EMBL" id="MDSU01000018">
    <property type="protein sequence ID" value="OSS41681.1"/>
    <property type="molecule type" value="Genomic_DNA"/>
</dbReference>
<proteinExistence type="predicted"/>
<evidence type="ECO:0008006" key="3">
    <source>
        <dbReference type="Google" id="ProtNLM"/>
    </source>
</evidence>
<organism evidence="1 2">
    <name type="scientific">Desulfurella amilsii</name>
    <dbReference type="NCBI Taxonomy" id="1562698"/>
    <lineage>
        <taxon>Bacteria</taxon>
        <taxon>Pseudomonadati</taxon>
        <taxon>Campylobacterota</taxon>
        <taxon>Desulfurellia</taxon>
        <taxon>Desulfurellales</taxon>
        <taxon>Desulfurellaceae</taxon>
        <taxon>Desulfurella</taxon>
    </lineage>
</organism>